<dbReference type="PANTHER" id="PTHR46179:SF13">
    <property type="entry name" value="C2H2-TYPE DOMAIN-CONTAINING PROTEIN"/>
    <property type="match status" value="1"/>
</dbReference>
<feature type="region of interest" description="Disordered" evidence="9">
    <location>
        <begin position="104"/>
        <end position="125"/>
    </location>
</feature>
<evidence type="ECO:0000313" key="11">
    <source>
        <dbReference type="EMBL" id="KAJ7740940.1"/>
    </source>
</evidence>
<keyword evidence="3 8" id="KW-0863">Zinc-finger</keyword>
<name>A0AAD7IFP0_9AGAR</name>
<keyword evidence="4" id="KW-0862">Zinc</keyword>
<evidence type="ECO:0000256" key="5">
    <source>
        <dbReference type="ARBA" id="ARBA00023015"/>
    </source>
</evidence>
<dbReference type="Proteomes" id="UP001215280">
    <property type="component" value="Unassembled WGS sequence"/>
</dbReference>
<keyword evidence="7" id="KW-0539">Nucleus</keyword>
<evidence type="ECO:0000256" key="3">
    <source>
        <dbReference type="ARBA" id="ARBA00022771"/>
    </source>
</evidence>
<dbReference type="Gene3D" id="3.30.160.60">
    <property type="entry name" value="Classic Zinc Finger"/>
    <property type="match status" value="1"/>
</dbReference>
<keyword evidence="2" id="KW-0479">Metal-binding</keyword>
<organism evidence="11 12">
    <name type="scientific">Mycena maculata</name>
    <dbReference type="NCBI Taxonomy" id="230809"/>
    <lineage>
        <taxon>Eukaryota</taxon>
        <taxon>Fungi</taxon>
        <taxon>Dikarya</taxon>
        <taxon>Basidiomycota</taxon>
        <taxon>Agaricomycotina</taxon>
        <taxon>Agaricomycetes</taxon>
        <taxon>Agaricomycetidae</taxon>
        <taxon>Agaricales</taxon>
        <taxon>Marasmiineae</taxon>
        <taxon>Mycenaceae</taxon>
        <taxon>Mycena</taxon>
    </lineage>
</organism>
<keyword evidence="12" id="KW-1185">Reference proteome</keyword>
<protein>
    <recommendedName>
        <fullName evidence="10">C2H2-type domain-containing protein</fullName>
    </recommendedName>
</protein>
<proteinExistence type="predicted"/>
<dbReference type="InterPro" id="IPR036236">
    <property type="entry name" value="Znf_C2H2_sf"/>
</dbReference>
<evidence type="ECO:0000256" key="4">
    <source>
        <dbReference type="ARBA" id="ARBA00022833"/>
    </source>
</evidence>
<reference evidence="11" key="1">
    <citation type="submission" date="2023-03" db="EMBL/GenBank/DDBJ databases">
        <title>Massive genome expansion in bonnet fungi (Mycena s.s.) driven by repeated elements and novel gene families across ecological guilds.</title>
        <authorList>
            <consortium name="Lawrence Berkeley National Laboratory"/>
            <person name="Harder C.B."/>
            <person name="Miyauchi S."/>
            <person name="Viragh M."/>
            <person name="Kuo A."/>
            <person name="Thoen E."/>
            <person name="Andreopoulos B."/>
            <person name="Lu D."/>
            <person name="Skrede I."/>
            <person name="Drula E."/>
            <person name="Henrissat B."/>
            <person name="Morin E."/>
            <person name="Kohler A."/>
            <person name="Barry K."/>
            <person name="LaButti K."/>
            <person name="Morin E."/>
            <person name="Salamov A."/>
            <person name="Lipzen A."/>
            <person name="Mereny Z."/>
            <person name="Hegedus B."/>
            <person name="Baldrian P."/>
            <person name="Stursova M."/>
            <person name="Weitz H."/>
            <person name="Taylor A."/>
            <person name="Grigoriev I.V."/>
            <person name="Nagy L.G."/>
            <person name="Martin F."/>
            <person name="Kauserud H."/>
        </authorList>
    </citation>
    <scope>NUCLEOTIDE SEQUENCE</scope>
    <source>
        <strain evidence="11">CBHHK188m</strain>
    </source>
</reference>
<feature type="domain" description="C2H2-type" evidence="10">
    <location>
        <begin position="215"/>
        <end position="244"/>
    </location>
</feature>
<dbReference type="PROSITE" id="PS50157">
    <property type="entry name" value="ZINC_FINGER_C2H2_2"/>
    <property type="match status" value="2"/>
</dbReference>
<evidence type="ECO:0000259" key="10">
    <source>
        <dbReference type="PROSITE" id="PS50157"/>
    </source>
</evidence>
<dbReference type="InterPro" id="IPR051061">
    <property type="entry name" value="Zinc_finger_trans_reg"/>
</dbReference>
<sequence length="291" mass="32074">MTPNACEGTGAQDLERSWMGHTPPRRVTMREQRKCEGTTQEVIPSSSKQILVRTSTQHSPQLVAASGGMHVLVPSDDAGYDVFAEDAYDGLPPICCLEDLDAEGGADESEEVQVQSPTPDLLSGADRDVHMHYQNEGLLRVKPSLEEPERIAVYRDSKECKREPSEEASIYSASAWSPTPRGTSDSGGGEPIARPRNTRVPRLPERDVCPETGHCICKEYGCGKTFTRLADCQRHESTHLQGKPFACPGHGCGKSYGRKDALLRHLTSVHETDNEILRRIVDERAPGRLDR</sequence>
<dbReference type="InterPro" id="IPR013087">
    <property type="entry name" value="Znf_C2H2_type"/>
</dbReference>
<keyword evidence="6" id="KW-0804">Transcription</keyword>
<evidence type="ECO:0000313" key="12">
    <source>
        <dbReference type="Proteomes" id="UP001215280"/>
    </source>
</evidence>
<evidence type="ECO:0000256" key="1">
    <source>
        <dbReference type="ARBA" id="ARBA00004123"/>
    </source>
</evidence>
<comment type="subcellular location">
    <subcellularLocation>
        <location evidence="1">Nucleus</location>
    </subcellularLocation>
</comment>
<evidence type="ECO:0000256" key="7">
    <source>
        <dbReference type="ARBA" id="ARBA00023242"/>
    </source>
</evidence>
<dbReference type="GO" id="GO:0006357">
    <property type="term" value="P:regulation of transcription by RNA polymerase II"/>
    <property type="evidence" value="ECO:0007669"/>
    <property type="project" value="TreeGrafter"/>
</dbReference>
<feature type="domain" description="C2H2-type" evidence="10">
    <location>
        <begin position="245"/>
        <end position="275"/>
    </location>
</feature>
<feature type="region of interest" description="Disordered" evidence="9">
    <location>
        <begin position="164"/>
        <end position="204"/>
    </location>
</feature>
<dbReference type="GO" id="GO:0008270">
    <property type="term" value="F:zinc ion binding"/>
    <property type="evidence" value="ECO:0007669"/>
    <property type="project" value="UniProtKB-KW"/>
</dbReference>
<evidence type="ECO:0000256" key="6">
    <source>
        <dbReference type="ARBA" id="ARBA00023163"/>
    </source>
</evidence>
<dbReference type="EMBL" id="JARJLG010000125">
    <property type="protein sequence ID" value="KAJ7740940.1"/>
    <property type="molecule type" value="Genomic_DNA"/>
</dbReference>
<dbReference type="Pfam" id="PF00096">
    <property type="entry name" value="zf-C2H2"/>
    <property type="match status" value="1"/>
</dbReference>
<evidence type="ECO:0000256" key="9">
    <source>
        <dbReference type="SAM" id="MobiDB-lite"/>
    </source>
</evidence>
<gene>
    <name evidence="11" type="ORF">DFH07DRAFT_838535</name>
</gene>
<dbReference type="PROSITE" id="PS00028">
    <property type="entry name" value="ZINC_FINGER_C2H2_1"/>
    <property type="match status" value="2"/>
</dbReference>
<evidence type="ECO:0000256" key="2">
    <source>
        <dbReference type="ARBA" id="ARBA00022723"/>
    </source>
</evidence>
<comment type="caution">
    <text evidence="11">The sequence shown here is derived from an EMBL/GenBank/DDBJ whole genome shotgun (WGS) entry which is preliminary data.</text>
</comment>
<dbReference type="AlphaFoldDB" id="A0AAD7IFP0"/>
<feature type="region of interest" description="Disordered" evidence="9">
    <location>
        <begin position="1"/>
        <end position="24"/>
    </location>
</feature>
<keyword evidence="5" id="KW-0805">Transcription regulation</keyword>
<dbReference type="SUPFAM" id="SSF57667">
    <property type="entry name" value="beta-beta-alpha zinc fingers"/>
    <property type="match status" value="1"/>
</dbReference>
<dbReference type="GO" id="GO:0005634">
    <property type="term" value="C:nucleus"/>
    <property type="evidence" value="ECO:0007669"/>
    <property type="project" value="UniProtKB-SubCell"/>
</dbReference>
<dbReference type="PANTHER" id="PTHR46179">
    <property type="entry name" value="ZINC FINGER PROTEIN"/>
    <property type="match status" value="1"/>
</dbReference>
<feature type="compositionally biased region" description="Polar residues" evidence="9">
    <location>
        <begin position="171"/>
        <end position="184"/>
    </location>
</feature>
<evidence type="ECO:0000256" key="8">
    <source>
        <dbReference type="PROSITE-ProRule" id="PRU00042"/>
    </source>
</evidence>
<dbReference type="SMART" id="SM00355">
    <property type="entry name" value="ZnF_C2H2"/>
    <property type="match status" value="2"/>
</dbReference>
<accession>A0AAD7IFP0</accession>